<dbReference type="Pfam" id="PF03161">
    <property type="entry name" value="LAGLIDADG_2"/>
    <property type="match status" value="1"/>
</dbReference>
<organism evidence="2">
    <name type="scientific">viral metagenome</name>
    <dbReference type="NCBI Taxonomy" id="1070528"/>
    <lineage>
        <taxon>unclassified sequences</taxon>
        <taxon>metagenomes</taxon>
        <taxon>organismal metagenomes</taxon>
    </lineage>
</organism>
<dbReference type="Gene3D" id="3.10.28.10">
    <property type="entry name" value="Homing endonucleases"/>
    <property type="match status" value="2"/>
</dbReference>
<keyword evidence="2" id="KW-0540">Nuclease</keyword>
<dbReference type="GO" id="GO:0004519">
    <property type="term" value="F:endonuclease activity"/>
    <property type="evidence" value="ECO:0007669"/>
    <property type="project" value="UniProtKB-KW"/>
</dbReference>
<keyword evidence="2" id="KW-0378">Hydrolase</keyword>
<accession>A0A6M3XY15</accession>
<gene>
    <name evidence="2" type="ORF">TM448B03579_0009</name>
</gene>
<proteinExistence type="predicted"/>
<dbReference type="InterPro" id="IPR004860">
    <property type="entry name" value="LAGLIDADG_dom"/>
</dbReference>
<dbReference type="InterPro" id="IPR027434">
    <property type="entry name" value="Homing_endonucl"/>
</dbReference>
<name>A0A6M3XY15_9ZZZZ</name>
<dbReference type="SUPFAM" id="SSF55608">
    <property type="entry name" value="Homing endonucleases"/>
    <property type="match status" value="1"/>
</dbReference>
<dbReference type="EMBL" id="MT145027">
    <property type="protein sequence ID" value="QJI02752.1"/>
    <property type="molecule type" value="Genomic_DNA"/>
</dbReference>
<dbReference type="AlphaFoldDB" id="A0A6M3XY15"/>
<keyword evidence="2" id="KW-0255">Endonuclease</keyword>
<feature type="domain" description="Homing endonuclease LAGLIDADG" evidence="1">
    <location>
        <begin position="6"/>
        <end position="190"/>
    </location>
</feature>
<sequence length="273" mass="31582">MNSDTRGILIGMVFGDAYLGVGLRKTGYMRSEMSVVHSIVQKDYCEHKAALIRKHLNLNVNITVRKNGPGGKYKASCFCITHPYFKQLKRWLYPGGVKTFTSKALNMITPEGIALWYMDDGHARTNINANGWVGSISTDIATMCSEPEAFTIKEFFIETYGIDFKVRCDPRRPKEKQFYIQANTKQSREFMSLIQPYIIPSMMYKLAHVAYLDSHERQAPVGECKSCGNVVYEMRRRKLCTACYSRWYYQNVMRFRDNRNPSNRGFYKGRVMI</sequence>
<reference evidence="2" key="1">
    <citation type="submission" date="2020-03" db="EMBL/GenBank/DDBJ databases">
        <title>The deep terrestrial virosphere.</title>
        <authorList>
            <person name="Holmfeldt K."/>
            <person name="Nilsson E."/>
            <person name="Simone D."/>
            <person name="Lopez-Fernandez M."/>
            <person name="Wu X."/>
            <person name="de Brujin I."/>
            <person name="Lundin D."/>
            <person name="Andersson A."/>
            <person name="Bertilsson S."/>
            <person name="Dopson M."/>
        </authorList>
    </citation>
    <scope>NUCLEOTIDE SEQUENCE</scope>
    <source>
        <strain evidence="2">TM448B03579</strain>
    </source>
</reference>
<evidence type="ECO:0000313" key="2">
    <source>
        <dbReference type="EMBL" id="QJI02752.1"/>
    </source>
</evidence>
<protein>
    <submittedName>
        <fullName evidence="2">Putative homing endonuclease</fullName>
    </submittedName>
</protein>
<evidence type="ECO:0000259" key="1">
    <source>
        <dbReference type="Pfam" id="PF03161"/>
    </source>
</evidence>